<comment type="subunit">
    <text evidence="4">The methyltransferase is composed of M and S polypeptides.</text>
</comment>
<sequence length="479" mass="55185">MKPERKDKVEGLNKGDLPQGWIQTKLIDVVTYQKGKKPKKLTDVYATNLVPYLDIEAFVNNNIRQYAYPESSKLAKASDVLIVWDGARSGLTGLAREGAIGSTIVCLTPIKIEQKYLSRFIQSKYQYINDNHRGSGIPHVDPDIFWNILIPLPPLNEQRRIVAKLEKMLAKVNDCKQRLERIPTILKRYRQSVLAAACSGRLTADWRELHPDVEPAEELLNKFRKRKDYKKIKIKDELPIPFDLPLSWQWINLIEVCESLTDGDHQPPPKQNEGIPFLVISNIKEGELDFSDTRYVPEEYYDQIKDSRKPRKGDILYSVVGSYGIPVLVNIEKKFCFQRHIALLRVNRLIFNKYLLYILQSRLVFAQATAVATGSAQLTVTLTGLRKLKIALPPLEEQQEIVRRVEALFKKCDLIEQRYQKAKAYIDKLTQSILAKAFRGELVPQDSNDEPAEVLLERIRVEKAQQEKQMKARKCDSFR</sequence>
<dbReference type="InterPro" id="IPR051212">
    <property type="entry name" value="Type-I_RE_S_subunit"/>
</dbReference>
<dbReference type="AlphaFoldDB" id="A0A941JT32"/>
<dbReference type="InterPro" id="IPR000055">
    <property type="entry name" value="Restrct_endonuc_typeI_TRD"/>
</dbReference>
<dbReference type="EC" id="3.1.21.-" evidence="6"/>
<dbReference type="Proteomes" id="UP000767446">
    <property type="component" value="Unassembled WGS sequence"/>
</dbReference>
<keyword evidence="2" id="KW-0680">Restriction system</keyword>
<dbReference type="GO" id="GO:0004519">
    <property type="term" value="F:endonuclease activity"/>
    <property type="evidence" value="ECO:0007669"/>
    <property type="project" value="UniProtKB-KW"/>
</dbReference>
<evidence type="ECO:0000259" key="5">
    <source>
        <dbReference type="Pfam" id="PF01420"/>
    </source>
</evidence>
<dbReference type="GO" id="GO:0016787">
    <property type="term" value="F:hydrolase activity"/>
    <property type="evidence" value="ECO:0007669"/>
    <property type="project" value="UniProtKB-KW"/>
</dbReference>
<dbReference type="GO" id="GO:0009307">
    <property type="term" value="P:DNA restriction-modification system"/>
    <property type="evidence" value="ECO:0007669"/>
    <property type="project" value="UniProtKB-KW"/>
</dbReference>
<dbReference type="Gene3D" id="3.90.220.20">
    <property type="entry name" value="DNA methylase specificity domains"/>
    <property type="match status" value="2"/>
</dbReference>
<keyword evidence="6" id="KW-0540">Nuclease</keyword>
<evidence type="ECO:0000313" key="7">
    <source>
        <dbReference type="Proteomes" id="UP000767446"/>
    </source>
</evidence>
<evidence type="ECO:0000256" key="2">
    <source>
        <dbReference type="ARBA" id="ARBA00022747"/>
    </source>
</evidence>
<gene>
    <name evidence="6" type="ORF">DSM107014_16475</name>
</gene>
<dbReference type="CDD" id="cd17263">
    <property type="entry name" value="RMtype1_S_AbaB8300I-TRD1-CR1_like"/>
    <property type="match status" value="1"/>
</dbReference>
<dbReference type="PANTHER" id="PTHR43140">
    <property type="entry name" value="TYPE-1 RESTRICTION ENZYME ECOKI SPECIFICITY PROTEIN"/>
    <property type="match status" value="1"/>
</dbReference>
<dbReference type="EMBL" id="JADQBC010000138">
    <property type="protein sequence ID" value="MBR8829466.1"/>
    <property type="molecule type" value="Genomic_DNA"/>
</dbReference>
<keyword evidence="6" id="KW-0378">Hydrolase</keyword>
<accession>A0A941JT32</accession>
<keyword evidence="3" id="KW-0238">DNA-binding</keyword>
<dbReference type="InterPro" id="IPR044946">
    <property type="entry name" value="Restrct_endonuc_typeI_TRD_sf"/>
</dbReference>
<comment type="similarity">
    <text evidence="1">Belongs to the type-I restriction system S methylase family.</text>
</comment>
<name>A0A941JT32_9CHRO</name>
<dbReference type="GO" id="GO:0003677">
    <property type="term" value="F:DNA binding"/>
    <property type="evidence" value="ECO:0007669"/>
    <property type="project" value="UniProtKB-KW"/>
</dbReference>
<dbReference type="Pfam" id="PF01420">
    <property type="entry name" value="Methylase_S"/>
    <property type="match status" value="2"/>
</dbReference>
<reference evidence="6" key="1">
    <citation type="submission" date="2021-02" db="EMBL/GenBank/DDBJ databases">
        <title>Metagenome analyses of Stigonema ocellatum DSM 106950, Chlorogloea purpurea SAG 13.99 and Gomphosphaeria aponina DSM 107014.</title>
        <authorList>
            <person name="Marter P."/>
            <person name="Huang S."/>
        </authorList>
    </citation>
    <scope>NUCLEOTIDE SEQUENCE</scope>
    <source>
        <strain evidence="6">JP213</strain>
    </source>
</reference>
<protein>
    <submittedName>
        <fullName evidence="6">Restriction endonuclease subunit S</fullName>
        <ecNumber evidence="6">3.1.21.-</ecNumber>
    </submittedName>
</protein>
<feature type="domain" description="Type I restriction modification DNA specificity" evidence="5">
    <location>
        <begin position="247"/>
        <end position="422"/>
    </location>
</feature>
<evidence type="ECO:0000313" key="6">
    <source>
        <dbReference type="EMBL" id="MBR8829466.1"/>
    </source>
</evidence>
<evidence type="ECO:0000256" key="4">
    <source>
        <dbReference type="ARBA" id="ARBA00038652"/>
    </source>
</evidence>
<keyword evidence="6" id="KW-0255">Endonuclease</keyword>
<dbReference type="CDD" id="cd17246">
    <property type="entry name" value="RMtype1_S_SonII-TRD2-CR2_like"/>
    <property type="match status" value="1"/>
</dbReference>
<feature type="domain" description="Type I restriction modification DNA specificity" evidence="5">
    <location>
        <begin position="18"/>
        <end position="178"/>
    </location>
</feature>
<evidence type="ECO:0000256" key="3">
    <source>
        <dbReference type="ARBA" id="ARBA00023125"/>
    </source>
</evidence>
<proteinExistence type="inferred from homology"/>
<evidence type="ECO:0000256" key="1">
    <source>
        <dbReference type="ARBA" id="ARBA00010923"/>
    </source>
</evidence>
<comment type="caution">
    <text evidence="6">The sequence shown here is derived from an EMBL/GenBank/DDBJ whole genome shotgun (WGS) entry which is preliminary data.</text>
</comment>
<organism evidence="6 7">
    <name type="scientific">Gomphosphaeria aponina SAG 52.96 = DSM 107014</name>
    <dbReference type="NCBI Taxonomy" id="1521640"/>
    <lineage>
        <taxon>Bacteria</taxon>
        <taxon>Bacillati</taxon>
        <taxon>Cyanobacteriota</taxon>
        <taxon>Cyanophyceae</taxon>
        <taxon>Oscillatoriophycideae</taxon>
        <taxon>Chroococcales</taxon>
        <taxon>Gomphosphaeriaceae</taxon>
        <taxon>Gomphosphaeria</taxon>
    </lineage>
</organism>
<dbReference type="PANTHER" id="PTHR43140:SF1">
    <property type="entry name" value="TYPE I RESTRICTION ENZYME ECOKI SPECIFICITY SUBUNIT"/>
    <property type="match status" value="1"/>
</dbReference>
<dbReference type="SUPFAM" id="SSF116734">
    <property type="entry name" value="DNA methylase specificity domain"/>
    <property type="match status" value="2"/>
</dbReference>